<evidence type="ECO:0000256" key="3">
    <source>
        <dbReference type="ARBA" id="ARBA00023163"/>
    </source>
</evidence>
<keyword evidence="3" id="KW-0804">Transcription</keyword>
<gene>
    <name evidence="5" type="ORF">IAC58_03030</name>
</gene>
<dbReference type="Pfam" id="PF00356">
    <property type="entry name" value="LacI"/>
    <property type="match status" value="1"/>
</dbReference>
<keyword evidence="1" id="KW-0805">Transcription regulation</keyword>
<dbReference type="PANTHER" id="PTHR30146:SF150">
    <property type="entry name" value="ARABINOSE METABOLISM TRANSCRIPTIONAL REPRESSOR"/>
    <property type="match status" value="1"/>
</dbReference>
<reference evidence="5" key="1">
    <citation type="submission" date="2020-10" db="EMBL/GenBank/DDBJ databases">
        <authorList>
            <person name="Gilroy R."/>
        </authorList>
    </citation>
    <scope>NUCLEOTIDE SEQUENCE</scope>
    <source>
        <strain evidence="5">11159</strain>
    </source>
</reference>
<proteinExistence type="predicted"/>
<dbReference type="GO" id="GO:0003700">
    <property type="term" value="F:DNA-binding transcription factor activity"/>
    <property type="evidence" value="ECO:0007669"/>
    <property type="project" value="TreeGrafter"/>
</dbReference>
<evidence type="ECO:0000313" key="5">
    <source>
        <dbReference type="EMBL" id="MBO8427511.1"/>
    </source>
</evidence>
<dbReference type="PRINTS" id="PR00036">
    <property type="entry name" value="HTHLACI"/>
</dbReference>
<dbReference type="PROSITE" id="PS50932">
    <property type="entry name" value="HTH_LACI_2"/>
    <property type="match status" value="1"/>
</dbReference>
<dbReference type="Pfam" id="PF13377">
    <property type="entry name" value="Peripla_BP_3"/>
    <property type="match status" value="1"/>
</dbReference>
<evidence type="ECO:0000313" key="6">
    <source>
        <dbReference type="Proteomes" id="UP000823613"/>
    </source>
</evidence>
<dbReference type="SUPFAM" id="SSF47413">
    <property type="entry name" value="lambda repressor-like DNA-binding domains"/>
    <property type="match status" value="1"/>
</dbReference>
<dbReference type="CDD" id="cd01392">
    <property type="entry name" value="HTH_LacI"/>
    <property type="match status" value="1"/>
</dbReference>
<dbReference type="CDD" id="cd06267">
    <property type="entry name" value="PBP1_LacI_sugar_binding-like"/>
    <property type="match status" value="1"/>
</dbReference>
<dbReference type="InterPro" id="IPR010982">
    <property type="entry name" value="Lambda_DNA-bd_dom_sf"/>
</dbReference>
<comment type="caution">
    <text evidence="5">The sequence shown here is derived from an EMBL/GenBank/DDBJ whole genome shotgun (WGS) entry which is preliminary data.</text>
</comment>
<dbReference type="SUPFAM" id="SSF53822">
    <property type="entry name" value="Periplasmic binding protein-like I"/>
    <property type="match status" value="1"/>
</dbReference>
<dbReference type="SMART" id="SM00354">
    <property type="entry name" value="HTH_LACI"/>
    <property type="match status" value="1"/>
</dbReference>
<protein>
    <submittedName>
        <fullName evidence="5">LacI family DNA-binding transcriptional regulator</fullName>
    </submittedName>
</protein>
<dbReference type="Gene3D" id="1.10.260.40">
    <property type="entry name" value="lambda repressor-like DNA-binding domains"/>
    <property type="match status" value="1"/>
</dbReference>
<evidence type="ECO:0000256" key="1">
    <source>
        <dbReference type="ARBA" id="ARBA00023015"/>
    </source>
</evidence>
<dbReference type="Proteomes" id="UP000823613">
    <property type="component" value="Unassembled WGS sequence"/>
</dbReference>
<dbReference type="Gene3D" id="3.40.50.2300">
    <property type="match status" value="2"/>
</dbReference>
<dbReference type="InterPro" id="IPR000843">
    <property type="entry name" value="HTH_LacI"/>
</dbReference>
<dbReference type="GO" id="GO:0000976">
    <property type="term" value="F:transcription cis-regulatory region binding"/>
    <property type="evidence" value="ECO:0007669"/>
    <property type="project" value="TreeGrafter"/>
</dbReference>
<dbReference type="InterPro" id="IPR046335">
    <property type="entry name" value="LacI/GalR-like_sensor"/>
</dbReference>
<reference evidence="5" key="2">
    <citation type="journal article" date="2021" name="PeerJ">
        <title>Extensive microbial diversity within the chicken gut microbiome revealed by metagenomics and culture.</title>
        <authorList>
            <person name="Gilroy R."/>
            <person name="Ravi A."/>
            <person name="Getino M."/>
            <person name="Pursley I."/>
            <person name="Horton D.L."/>
            <person name="Alikhan N.F."/>
            <person name="Baker D."/>
            <person name="Gharbi K."/>
            <person name="Hall N."/>
            <person name="Watson M."/>
            <person name="Adriaenssens E.M."/>
            <person name="Foster-Nyarko E."/>
            <person name="Jarju S."/>
            <person name="Secka A."/>
            <person name="Antonio M."/>
            <person name="Oren A."/>
            <person name="Chaudhuri R.R."/>
            <person name="La Ragione R."/>
            <person name="Hildebrand F."/>
            <person name="Pallen M.J."/>
        </authorList>
    </citation>
    <scope>NUCLEOTIDE SEQUENCE</scope>
    <source>
        <strain evidence="5">11159</strain>
    </source>
</reference>
<dbReference type="AlphaFoldDB" id="A0A9D9DHX4"/>
<organism evidence="5 6">
    <name type="scientific">Candidatus Onthovivens merdipullorum</name>
    <dbReference type="NCBI Taxonomy" id="2840889"/>
    <lineage>
        <taxon>Bacteria</taxon>
        <taxon>Bacillati</taxon>
        <taxon>Bacillota</taxon>
        <taxon>Bacilli</taxon>
        <taxon>Bacillales</taxon>
        <taxon>Candidatus Onthovivens</taxon>
    </lineage>
</organism>
<dbReference type="EMBL" id="JADIMY010000065">
    <property type="protein sequence ID" value="MBO8427511.1"/>
    <property type="molecule type" value="Genomic_DNA"/>
</dbReference>
<name>A0A9D9DHX4_9BACL</name>
<evidence type="ECO:0000256" key="2">
    <source>
        <dbReference type="ARBA" id="ARBA00023125"/>
    </source>
</evidence>
<dbReference type="PANTHER" id="PTHR30146">
    <property type="entry name" value="LACI-RELATED TRANSCRIPTIONAL REPRESSOR"/>
    <property type="match status" value="1"/>
</dbReference>
<evidence type="ECO:0000259" key="4">
    <source>
        <dbReference type="PROSITE" id="PS50932"/>
    </source>
</evidence>
<dbReference type="InterPro" id="IPR028082">
    <property type="entry name" value="Peripla_BP_I"/>
</dbReference>
<feature type="domain" description="HTH lacI-type" evidence="4">
    <location>
        <begin position="8"/>
        <end position="62"/>
    </location>
</feature>
<accession>A0A9D9DHX4</accession>
<sequence>MDNLKERVTIYEVAKVSGVSLATVSRVINNASTVKPETKRKVLSVIKKLGYKPSGLAKALATNKTTNIGVIIPSANYVYIANMLNGITEVCKNKGFTVSLYTTSHSREDALNMIEKVIQSHVDGVIVFDDELNSEDLEVCSSYNVPVISVNNKIEASKIGSIHFGYEHLFKQIIKDYFNKGDKQMTFLHVHNAGRLLARIENVFIETHLESDREYNIMNCDDSYNRTYHDFMERFKNFKRKEYVVAYRDSIAAAVLNAASDSGLSIPGDIEVLSIIGTKYSAIIRPQISSMHIDMQEVGKRAVFMLIDLINDCLYDKVYKFDSVYIKRNSTRF</sequence>
<keyword evidence="2 5" id="KW-0238">DNA-binding</keyword>
<dbReference type="PROSITE" id="PS00356">
    <property type="entry name" value="HTH_LACI_1"/>
    <property type="match status" value="1"/>
</dbReference>